<dbReference type="Gene3D" id="1.10.510.10">
    <property type="entry name" value="Transferase(Phosphotransferase) domain 1"/>
    <property type="match status" value="1"/>
</dbReference>
<dbReference type="InterPro" id="IPR011009">
    <property type="entry name" value="Kinase-like_dom_sf"/>
</dbReference>
<dbReference type="InterPro" id="IPR001245">
    <property type="entry name" value="Ser-Thr/Tyr_kinase_cat_dom"/>
</dbReference>
<evidence type="ECO:0000256" key="1">
    <source>
        <dbReference type="ARBA" id="ARBA00022527"/>
    </source>
</evidence>
<dbReference type="EMBL" id="JH159153">
    <property type="protein sequence ID" value="EGZ20825.1"/>
    <property type="molecule type" value="Genomic_DNA"/>
</dbReference>
<evidence type="ECO:0000256" key="5">
    <source>
        <dbReference type="RuleBase" id="RU000304"/>
    </source>
</evidence>
<keyword evidence="1 5" id="KW-0723">Serine/threonine-protein kinase</keyword>
<dbReference type="InterPro" id="IPR051681">
    <property type="entry name" value="Ser/Thr_Kinases-Pseudokinases"/>
</dbReference>
<name>G4Z3W6_PHYSP</name>
<dbReference type="InParanoid" id="G4Z3W6"/>
<evidence type="ECO:0000256" key="4">
    <source>
        <dbReference type="PROSITE-ProRule" id="PRU10141"/>
    </source>
</evidence>
<keyword evidence="2 4" id="KW-0547">Nucleotide-binding</keyword>
<dbReference type="PANTHER" id="PTHR44329:SF214">
    <property type="entry name" value="PROTEIN KINASE DOMAIN-CONTAINING PROTEIN"/>
    <property type="match status" value="1"/>
</dbReference>
<dbReference type="RefSeq" id="XP_009523542.1">
    <property type="nucleotide sequence ID" value="XM_009525247.1"/>
</dbReference>
<comment type="similarity">
    <text evidence="5">Belongs to the protein kinase superfamily.</text>
</comment>
<feature type="binding site" evidence="4">
    <location>
        <position position="22"/>
    </location>
    <ligand>
        <name>ATP</name>
        <dbReference type="ChEBI" id="CHEBI:30616"/>
    </ligand>
</feature>
<keyword evidence="8" id="KW-1185">Reference proteome</keyword>
<keyword evidence="3 4" id="KW-0067">ATP-binding</keyword>
<dbReference type="PROSITE" id="PS00108">
    <property type="entry name" value="PROTEIN_KINASE_ST"/>
    <property type="match status" value="1"/>
</dbReference>
<gene>
    <name evidence="7" type="ORF">PHYSODRAFT_402717</name>
</gene>
<dbReference type="KEGG" id="psoj:PHYSODRAFT_402717"/>
<dbReference type="PROSITE" id="PS50011">
    <property type="entry name" value="PROTEIN_KINASE_DOM"/>
    <property type="match status" value="1"/>
</dbReference>
<accession>G4Z3W6</accession>
<feature type="non-terminal residue" evidence="7">
    <location>
        <position position="1"/>
    </location>
</feature>
<sequence length="243" mass="26911">LGEGGFGSVYRAKWLDSDVVVKRRAETVAIFRREVEIWFSLSHPHVVRLFGACHVGRPFFVCEYATHGTLVSFLRKHPGEIWTKLHESALGVQYLHARGVVHGDLKGNNIVIGSDMKAKVTDFGLSSVASGEDKTLVSGAWNWVAPELLDTNKRPTFATDVYSLGMCIVEALRVVEAVEAGKDSSHCLPWRVGDRAAVKYHATHGTVPSRPAICEDSQWELVVRMCVLEADERIKISTVVDEL</sequence>
<evidence type="ECO:0000313" key="8">
    <source>
        <dbReference type="Proteomes" id="UP000002640"/>
    </source>
</evidence>
<evidence type="ECO:0000259" key="6">
    <source>
        <dbReference type="PROSITE" id="PS50011"/>
    </source>
</evidence>
<dbReference type="Proteomes" id="UP000002640">
    <property type="component" value="Unassembled WGS sequence"/>
</dbReference>
<evidence type="ECO:0000256" key="2">
    <source>
        <dbReference type="ARBA" id="ARBA00022741"/>
    </source>
</evidence>
<feature type="domain" description="Protein kinase" evidence="6">
    <location>
        <begin position="1"/>
        <end position="243"/>
    </location>
</feature>
<reference evidence="7 8" key="1">
    <citation type="journal article" date="2006" name="Science">
        <title>Phytophthora genome sequences uncover evolutionary origins and mechanisms of pathogenesis.</title>
        <authorList>
            <person name="Tyler B.M."/>
            <person name="Tripathy S."/>
            <person name="Zhang X."/>
            <person name="Dehal P."/>
            <person name="Jiang R.H."/>
            <person name="Aerts A."/>
            <person name="Arredondo F.D."/>
            <person name="Baxter L."/>
            <person name="Bensasson D."/>
            <person name="Beynon J.L."/>
            <person name="Chapman J."/>
            <person name="Damasceno C.M."/>
            <person name="Dorrance A.E."/>
            <person name="Dou D."/>
            <person name="Dickerman A.W."/>
            <person name="Dubchak I.L."/>
            <person name="Garbelotto M."/>
            <person name="Gijzen M."/>
            <person name="Gordon S.G."/>
            <person name="Govers F."/>
            <person name="Grunwald N.J."/>
            <person name="Huang W."/>
            <person name="Ivors K.L."/>
            <person name="Jones R.W."/>
            <person name="Kamoun S."/>
            <person name="Krampis K."/>
            <person name="Lamour K.H."/>
            <person name="Lee M.K."/>
            <person name="McDonald W.H."/>
            <person name="Medina M."/>
            <person name="Meijer H.J."/>
            <person name="Nordberg E.K."/>
            <person name="Maclean D.J."/>
            <person name="Ospina-Giraldo M.D."/>
            <person name="Morris P.F."/>
            <person name="Phuntumart V."/>
            <person name="Putnam N.H."/>
            <person name="Rash S."/>
            <person name="Rose J.K."/>
            <person name="Sakihama Y."/>
            <person name="Salamov A.A."/>
            <person name="Savidor A."/>
            <person name="Scheuring C.F."/>
            <person name="Smith B.M."/>
            <person name="Sobral B.W."/>
            <person name="Terry A."/>
            <person name="Torto-Alalibo T.A."/>
            <person name="Win J."/>
            <person name="Xu Z."/>
            <person name="Zhang H."/>
            <person name="Grigoriev I.V."/>
            <person name="Rokhsar D.S."/>
            <person name="Boore J.L."/>
        </authorList>
    </citation>
    <scope>NUCLEOTIDE SEQUENCE [LARGE SCALE GENOMIC DNA]</scope>
    <source>
        <strain evidence="7 8">P6497</strain>
    </source>
</reference>
<dbReference type="InterPro" id="IPR000719">
    <property type="entry name" value="Prot_kinase_dom"/>
</dbReference>
<dbReference type="InterPro" id="IPR008271">
    <property type="entry name" value="Ser/Thr_kinase_AS"/>
</dbReference>
<dbReference type="SUPFAM" id="SSF56112">
    <property type="entry name" value="Protein kinase-like (PK-like)"/>
    <property type="match status" value="1"/>
</dbReference>
<keyword evidence="1 5" id="KW-0808">Transferase</keyword>
<dbReference type="AlphaFoldDB" id="G4Z3W6"/>
<evidence type="ECO:0000313" key="7">
    <source>
        <dbReference type="EMBL" id="EGZ20825.1"/>
    </source>
</evidence>
<proteinExistence type="inferred from homology"/>
<organism evidence="7 8">
    <name type="scientific">Phytophthora sojae (strain P6497)</name>
    <name type="common">Soybean stem and root rot agent</name>
    <name type="synonym">Phytophthora megasperma f. sp. glycines</name>
    <dbReference type="NCBI Taxonomy" id="1094619"/>
    <lineage>
        <taxon>Eukaryota</taxon>
        <taxon>Sar</taxon>
        <taxon>Stramenopiles</taxon>
        <taxon>Oomycota</taxon>
        <taxon>Peronosporomycetes</taxon>
        <taxon>Peronosporales</taxon>
        <taxon>Peronosporaceae</taxon>
        <taxon>Phytophthora</taxon>
    </lineage>
</organism>
<dbReference type="PANTHER" id="PTHR44329">
    <property type="entry name" value="SERINE/THREONINE-PROTEIN KINASE TNNI3K-RELATED"/>
    <property type="match status" value="1"/>
</dbReference>
<dbReference type="InterPro" id="IPR017441">
    <property type="entry name" value="Protein_kinase_ATP_BS"/>
</dbReference>
<dbReference type="PROSITE" id="PS00107">
    <property type="entry name" value="PROTEIN_KINASE_ATP"/>
    <property type="match status" value="1"/>
</dbReference>
<protein>
    <recommendedName>
        <fullName evidence="6">Protein kinase domain-containing protein</fullName>
    </recommendedName>
</protein>
<dbReference type="GO" id="GO:0005524">
    <property type="term" value="F:ATP binding"/>
    <property type="evidence" value="ECO:0007669"/>
    <property type="project" value="UniProtKB-UniRule"/>
</dbReference>
<dbReference type="STRING" id="1094619.G4Z3W6"/>
<dbReference type="SMR" id="G4Z3W6"/>
<keyword evidence="1 5" id="KW-0418">Kinase</keyword>
<dbReference type="SMART" id="SM00220">
    <property type="entry name" value="S_TKc"/>
    <property type="match status" value="1"/>
</dbReference>
<feature type="non-terminal residue" evidence="7">
    <location>
        <position position="243"/>
    </location>
</feature>
<dbReference type="GO" id="GO:0004674">
    <property type="term" value="F:protein serine/threonine kinase activity"/>
    <property type="evidence" value="ECO:0007669"/>
    <property type="project" value="UniProtKB-KW"/>
</dbReference>
<dbReference type="GeneID" id="20651307"/>
<dbReference type="Pfam" id="PF07714">
    <property type="entry name" value="PK_Tyr_Ser-Thr"/>
    <property type="match status" value="1"/>
</dbReference>
<evidence type="ECO:0000256" key="3">
    <source>
        <dbReference type="ARBA" id="ARBA00022840"/>
    </source>
</evidence>